<gene>
    <name evidence="3" type="ORF">A1O5_12848</name>
</gene>
<dbReference type="PANTHER" id="PTHR46355:SF1">
    <property type="entry name" value="STING ER EXIT PROTEIN"/>
    <property type="match status" value="1"/>
</dbReference>
<dbReference type="EMBL" id="AMGX01000038">
    <property type="protein sequence ID" value="EXJ54937.1"/>
    <property type="molecule type" value="Genomic_DNA"/>
</dbReference>
<keyword evidence="4" id="KW-1185">Reference proteome</keyword>
<dbReference type="InterPro" id="IPR029704">
    <property type="entry name" value="STEEP-like"/>
</dbReference>
<comment type="caution">
    <text evidence="3">The sequence shown here is derived from an EMBL/GenBank/DDBJ whole genome shotgun (WGS) entry which is preliminary data.</text>
</comment>
<accession>W9VH30</accession>
<evidence type="ECO:0000256" key="1">
    <source>
        <dbReference type="ARBA" id="ARBA00024205"/>
    </source>
</evidence>
<organism evidence="3 4">
    <name type="scientific">Cladophialophora psammophila CBS 110553</name>
    <dbReference type="NCBI Taxonomy" id="1182543"/>
    <lineage>
        <taxon>Eukaryota</taxon>
        <taxon>Fungi</taxon>
        <taxon>Dikarya</taxon>
        <taxon>Ascomycota</taxon>
        <taxon>Pezizomycotina</taxon>
        <taxon>Eurotiomycetes</taxon>
        <taxon>Chaetothyriomycetidae</taxon>
        <taxon>Chaetothyriales</taxon>
        <taxon>Herpotrichiellaceae</taxon>
        <taxon>Cladophialophora</taxon>
    </lineage>
</organism>
<evidence type="ECO:0000313" key="4">
    <source>
        <dbReference type="Proteomes" id="UP000019471"/>
    </source>
</evidence>
<reference evidence="3 4" key="1">
    <citation type="submission" date="2013-03" db="EMBL/GenBank/DDBJ databases">
        <title>The Genome Sequence of Cladophialophora psammophila CBS 110553.</title>
        <authorList>
            <consortium name="The Broad Institute Genomics Platform"/>
            <person name="Cuomo C."/>
            <person name="de Hoog S."/>
            <person name="Gorbushina A."/>
            <person name="Walker B."/>
            <person name="Young S.K."/>
            <person name="Zeng Q."/>
            <person name="Gargeya S."/>
            <person name="Fitzgerald M."/>
            <person name="Haas B."/>
            <person name="Abouelleil A."/>
            <person name="Allen A.W."/>
            <person name="Alvarado L."/>
            <person name="Arachchi H.M."/>
            <person name="Berlin A.M."/>
            <person name="Chapman S.B."/>
            <person name="Gainer-Dewar J."/>
            <person name="Goldberg J."/>
            <person name="Griggs A."/>
            <person name="Gujja S."/>
            <person name="Hansen M."/>
            <person name="Howarth C."/>
            <person name="Imamovic A."/>
            <person name="Ireland A."/>
            <person name="Larimer J."/>
            <person name="McCowan C."/>
            <person name="Murphy C."/>
            <person name="Pearson M."/>
            <person name="Poon T.W."/>
            <person name="Priest M."/>
            <person name="Roberts A."/>
            <person name="Saif S."/>
            <person name="Shea T."/>
            <person name="Sisk P."/>
            <person name="Sykes S."/>
            <person name="Wortman J."/>
            <person name="Nusbaum C."/>
            <person name="Birren B."/>
        </authorList>
    </citation>
    <scope>NUCLEOTIDE SEQUENCE [LARGE SCALE GENOMIC DNA]</scope>
    <source>
        <strain evidence="3 4">CBS 110553</strain>
    </source>
</reference>
<proteinExistence type="inferred from homology"/>
<comment type="similarity">
    <text evidence="1">Belongs to the STEEP1 family.</text>
</comment>
<feature type="domain" description="STEEP1" evidence="2">
    <location>
        <begin position="55"/>
        <end position="184"/>
    </location>
</feature>
<dbReference type="GO" id="GO:0005737">
    <property type="term" value="C:cytoplasm"/>
    <property type="evidence" value="ECO:0007669"/>
    <property type="project" value="GOC"/>
</dbReference>
<dbReference type="GeneID" id="19197534"/>
<dbReference type="STRING" id="1182543.W9VH30"/>
<dbReference type="AlphaFoldDB" id="W9VH30"/>
<dbReference type="OrthoDB" id="418131at2759"/>
<evidence type="ECO:0000259" key="2">
    <source>
        <dbReference type="Pfam" id="PF25809"/>
    </source>
</evidence>
<dbReference type="GO" id="GO:0090158">
    <property type="term" value="P:endoplasmic reticulum membrane organization"/>
    <property type="evidence" value="ECO:0007669"/>
    <property type="project" value="TreeGrafter"/>
</dbReference>
<dbReference type="PANTHER" id="PTHR46355">
    <property type="entry name" value="UPF0428 PROTEIN CXORF56"/>
    <property type="match status" value="1"/>
</dbReference>
<sequence length="197" mass="21619">MPPRTPTGIFCGDQRSIAGGLTQSSVNLASYQASATLSRMFDILSLKSMAGKSPPSPVHTYHCLCTTLVLATARDLNSLPRRHEPVQDGALILAPPVDITRAETLETQRSEPASSVLLNVAPERKPVMIRREDGFEKRTLLKCVRCKLVIGYNLDEVHFEKPEGNPRPVYLLPGGLLSTQDMAEGKQPETPSWAEQK</sequence>
<dbReference type="RefSeq" id="XP_007751607.1">
    <property type="nucleotide sequence ID" value="XM_007753417.1"/>
</dbReference>
<dbReference type="eggNOG" id="ENOG502SEMD">
    <property type="taxonomic scope" value="Eukaryota"/>
</dbReference>
<dbReference type="GO" id="GO:0006888">
    <property type="term" value="P:endoplasmic reticulum to Golgi vesicle-mediated transport"/>
    <property type="evidence" value="ECO:0007669"/>
    <property type="project" value="TreeGrafter"/>
</dbReference>
<evidence type="ECO:0000313" key="3">
    <source>
        <dbReference type="EMBL" id="EXJ54937.1"/>
    </source>
</evidence>
<dbReference type="Proteomes" id="UP000019471">
    <property type="component" value="Unassembled WGS sequence"/>
</dbReference>
<protein>
    <recommendedName>
        <fullName evidence="2">STEEP1 domain-containing protein</fullName>
    </recommendedName>
</protein>
<dbReference type="Pfam" id="PF25809">
    <property type="entry name" value="STEEP1"/>
    <property type="match status" value="1"/>
</dbReference>
<dbReference type="HOGENOM" id="CLU_099097_1_0_1"/>
<dbReference type="InterPro" id="IPR057965">
    <property type="entry name" value="STEEP1_dom"/>
</dbReference>
<name>W9VH30_9EURO</name>